<keyword evidence="2" id="KW-0808">Transferase</keyword>
<evidence type="ECO:0000313" key="4">
    <source>
        <dbReference type="EMBL" id="RIX77072.1"/>
    </source>
</evidence>
<accession>A0A9X8D2J4</accession>
<organism evidence="4 5">
    <name type="scientific">Acidovorax cavernicola</name>
    <dbReference type="NCBI Taxonomy" id="1675792"/>
    <lineage>
        <taxon>Bacteria</taxon>
        <taxon>Pseudomonadati</taxon>
        <taxon>Pseudomonadota</taxon>
        <taxon>Betaproteobacteria</taxon>
        <taxon>Burkholderiales</taxon>
        <taxon>Comamonadaceae</taxon>
        <taxon>Acidovorax</taxon>
    </lineage>
</organism>
<evidence type="ECO:0000259" key="3">
    <source>
        <dbReference type="Pfam" id="PF13649"/>
    </source>
</evidence>
<evidence type="ECO:0000256" key="2">
    <source>
        <dbReference type="ARBA" id="ARBA00022679"/>
    </source>
</evidence>
<dbReference type="CDD" id="cd02440">
    <property type="entry name" value="AdoMet_MTases"/>
    <property type="match status" value="1"/>
</dbReference>
<dbReference type="InterPro" id="IPR041698">
    <property type="entry name" value="Methyltransf_25"/>
</dbReference>
<keyword evidence="5" id="KW-1185">Reference proteome</keyword>
<dbReference type="Pfam" id="PF13649">
    <property type="entry name" value="Methyltransf_25"/>
    <property type="match status" value="1"/>
</dbReference>
<gene>
    <name evidence="4" type="ORF">D3H34_20300</name>
</gene>
<comment type="caution">
    <text evidence="4">The sequence shown here is derived from an EMBL/GenBank/DDBJ whole genome shotgun (WGS) entry which is preliminary data.</text>
</comment>
<dbReference type="OrthoDB" id="9795634at2"/>
<dbReference type="EMBL" id="QXMN01000027">
    <property type="protein sequence ID" value="RIX77072.1"/>
    <property type="molecule type" value="Genomic_DNA"/>
</dbReference>
<dbReference type="AlphaFoldDB" id="A0A9X8D2J4"/>
<name>A0A9X8D2J4_9BURK</name>
<dbReference type="SUPFAM" id="SSF53335">
    <property type="entry name" value="S-adenosyl-L-methionine-dependent methyltransferases"/>
    <property type="match status" value="1"/>
</dbReference>
<evidence type="ECO:0000313" key="5">
    <source>
        <dbReference type="Proteomes" id="UP000265619"/>
    </source>
</evidence>
<dbReference type="PANTHER" id="PTHR43861:SF1">
    <property type="entry name" value="TRANS-ACONITATE 2-METHYLTRANSFERASE"/>
    <property type="match status" value="1"/>
</dbReference>
<dbReference type="Gene3D" id="3.40.50.150">
    <property type="entry name" value="Vaccinia Virus protein VP39"/>
    <property type="match status" value="1"/>
</dbReference>
<dbReference type="Proteomes" id="UP000265619">
    <property type="component" value="Unassembled WGS sequence"/>
</dbReference>
<dbReference type="GO" id="GO:0008168">
    <property type="term" value="F:methyltransferase activity"/>
    <property type="evidence" value="ECO:0007669"/>
    <property type="project" value="UniProtKB-KW"/>
</dbReference>
<feature type="domain" description="Methyltransferase" evidence="3">
    <location>
        <begin position="45"/>
        <end position="138"/>
    </location>
</feature>
<protein>
    <submittedName>
        <fullName evidence="4">Class I SAM-dependent methyltransferase</fullName>
    </submittedName>
</protein>
<dbReference type="GO" id="GO:0032259">
    <property type="term" value="P:methylation"/>
    <property type="evidence" value="ECO:0007669"/>
    <property type="project" value="UniProtKB-KW"/>
</dbReference>
<proteinExistence type="predicted"/>
<dbReference type="InterPro" id="IPR029063">
    <property type="entry name" value="SAM-dependent_MTases_sf"/>
</dbReference>
<keyword evidence="1 4" id="KW-0489">Methyltransferase</keyword>
<evidence type="ECO:0000256" key="1">
    <source>
        <dbReference type="ARBA" id="ARBA00022603"/>
    </source>
</evidence>
<dbReference type="PANTHER" id="PTHR43861">
    <property type="entry name" value="TRANS-ACONITATE 2-METHYLTRANSFERASE-RELATED"/>
    <property type="match status" value="1"/>
</dbReference>
<sequence>MSDSTHSQFDDLSALYENMASWPFRKEIETPSILETLGDVKGKHVLDFGCGDGTYSRILRKLGAARVVGFDEAEGMLAHARRMEREAPLGIDYVNNLSTELNQQFDLVLGVYVLPYASDQPALHKMCADMGRVLKPGGRLVTLPIHPDFDPDPAYYAPYGFAMTQTPAHADGTRVKLDLFYSDFRATVTAWYWNFASLDAALKAADFTSVAHINPMPSKYRTSAYPDLLRRYLETPHAVILDARR</sequence>
<reference evidence="4 5" key="1">
    <citation type="submission" date="2018-09" db="EMBL/GenBank/DDBJ databases">
        <title>Acidovorax cavernicola nov. sp. isolated from Gruta de las Maravillas (Aracena, Spain).</title>
        <authorList>
            <person name="Jurado V."/>
            <person name="Gutierrez-Patricio S."/>
            <person name="Gonzalez-Pimentel J.L."/>
            <person name="Miller A.Z."/>
            <person name="Laiz L."/>
            <person name="Saiz-Jimenez C."/>
        </authorList>
    </citation>
    <scope>NUCLEOTIDE SEQUENCE [LARGE SCALE GENOMIC DNA]</scope>
    <source>
        <strain evidence="4 5">1011MAR4D40.2</strain>
    </source>
</reference>